<dbReference type="InterPro" id="IPR037883">
    <property type="entry name" value="Knr4/Smi1-like_sf"/>
</dbReference>
<dbReference type="EMBL" id="CP109546">
    <property type="protein sequence ID" value="WTZ06856.1"/>
    <property type="molecule type" value="Genomic_DNA"/>
</dbReference>
<reference evidence="2" key="1">
    <citation type="submission" date="2022-10" db="EMBL/GenBank/DDBJ databases">
        <title>The complete genomes of actinobacterial strains from the NBC collection.</title>
        <authorList>
            <person name="Joergensen T.S."/>
            <person name="Alvarez Arevalo M."/>
            <person name="Sterndorff E.B."/>
            <person name="Faurdal D."/>
            <person name="Vuksanovic O."/>
            <person name="Mourched A.-S."/>
            <person name="Charusanti P."/>
            <person name="Shaw S."/>
            <person name="Blin K."/>
            <person name="Weber T."/>
        </authorList>
    </citation>
    <scope>NUCLEOTIDE SEQUENCE</scope>
    <source>
        <strain evidence="2">NBC_01393</strain>
    </source>
</reference>
<sequence length="466" mass="50302">MDDQRNPTPSIHDFVTWEPLLRLLRAEHTERLADADGRVVGRIGQGGWSVPLERRLPPLGRAAQLDDMRDEYDAVERVRGALAKDGIEAVSFAVEIEPAGRTLLHLLKPSPAVESGIGPHPGALVLVEDSLPEPWHRLPDPAPEAVPAPSADPAVLERTLRERLPDAVGATEAEIVAAESRLGIALPDELKALYRVTRADWEDWRGNYEAAQRHSEAVRCELFGLKDLYVAEAATRYCPWQFAAMDTVDMRPDAVVQGLVGSPGWIAFGDNGGGDRLAVDLTPGPRGHTGQVIILSHEENVGAALVADSLTDLVLDRPGAEPDSRPVQQPPAVARINTSSLRSIEEAVHPGLEVLSIGVWDGPPLSLAPLMGLPRLRTLTAYAGTLADVLQVAELSGLEYLELGPQEWRVLLDAKAVPRNLSAAAIEVRHDEDPLPVADLANELLALWGRPPIIRTVVEGDLGPVA</sequence>
<evidence type="ECO:0000259" key="1">
    <source>
        <dbReference type="SMART" id="SM00860"/>
    </source>
</evidence>
<dbReference type="SUPFAM" id="SSF160631">
    <property type="entry name" value="SMI1/KNR4-like"/>
    <property type="match status" value="1"/>
</dbReference>
<organism evidence="2">
    <name type="scientific">Streptomyces sp. NBC_01393</name>
    <dbReference type="NCBI Taxonomy" id="2903851"/>
    <lineage>
        <taxon>Bacteria</taxon>
        <taxon>Bacillati</taxon>
        <taxon>Actinomycetota</taxon>
        <taxon>Actinomycetes</taxon>
        <taxon>Kitasatosporales</taxon>
        <taxon>Streptomycetaceae</taxon>
        <taxon>Streptomyces</taxon>
    </lineage>
</organism>
<feature type="domain" description="Knr4/Smi1-like" evidence="1">
    <location>
        <begin position="169"/>
        <end position="316"/>
    </location>
</feature>
<dbReference type="Pfam" id="PF09346">
    <property type="entry name" value="SMI1_KNR4"/>
    <property type="match status" value="1"/>
</dbReference>
<dbReference type="SMART" id="SM00860">
    <property type="entry name" value="SMI1_KNR4"/>
    <property type="match status" value="1"/>
</dbReference>
<dbReference type="InterPro" id="IPR018958">
    <property type="entry name" value="Knr4/Smi1-like_dom"/>
</dbReference>
<gene>
    <name evidence="2" type="ORF">OG699_01790</name>
</gene>
<protein>
    <submittedName>
        <fullName evidence="2">SMI1/KNR4 family protein</fullName>
    </submittedName>
</protein>
<accession>A0AAU3HMR9</accession>
<dbReference type="Gene3D" id="3.40.1580.10">
    <property type="entry name" value="SMI1/KNR4-like"/>
    <property type="match status" value="1"/>
</dbReference>
<dbReference type="AlphaFoldDB" id="A0AAU3HMR9"/>
<evidence type="ECO:0000313" key="2">
    <source>
        <dbReference type="EMBL" id="WTZ06856.1"/>
    </source>
</evidence>
<proteinExistence type="predicted"/>
<name>A0AAU3HMR9_9ACTN</name>